<dbReference type="InterPro" id="IPR025202">
    <property type="entry name" value="PLD-like_dom"/>
</dbReference>
<evidence type="ECO:0000259" key="1">
    <source>
        <dbReference type="PROSITE" id="PS50035"/>
    </source>
</evidence>
<dbReference type="SUPFAM" id="SSF56024">
    <property type="entry name" value="Phospholipase D/nuclease"/>
    <property type="match status" value="2"/>
</dbReference>
<proteinExistence type="predicted"/>
<evidence type="ECO:0000313" key="2">
    <source>
        <dbReference type="EMBL" id="SDN59277.1"/>
    </source>
</evidence>
<dbReference type="Gene3D" id="3.30.870.10">
    <property type="entry name" value="Endonuclease Chain A"/>
    <property type="match status" value="2"/>
</dbReference>
<evidence type="ECO:0000313" key="3">
    <source>
        <dbReference type="Proteomes" id="UP000198827"/>
    </source>
</evidence>
<dbReference type="PANTHER" id="PTHR21248:SF22">
    <property type="entry name" value="PHOSPHOLIPASE D"/>
    <property type="match status" value="1"/>
</dbReference>
<dbReference type="EMBL" id="LT629705">
    <property type="protein sequence ID" value="SDN59277.1"/>
    <property type="molecule type" value="Genomic_DNA"/>
</dbReference>
<accession>A0A1H0CMZ2</accession>
<protein>
    <submittedName>
        <fullName evidence="2">Phosphatidylserine/phosphatidylglycerophosphate/cardiolipin synthase</fullName>
    </submittedName>
</protein>
<organism evidence="2 3">
    <name type="scientific">Pseudomonas arsenicoxydans</name>
    <dbReference type="NCBI Taxonomy" id="702115"/>
    <lineage>
        <taxon>Bacteria</taxon>
        <taxon>Pseudomonadati</taxon>
        <taxon>Pseudomonadota</taxon>
        <taxon>Gammaproteobacteria</taxon>
        <taxon>Pseudomonadales</taxon>
        <taxon>Pseudomonadaceae</taxon>
        <taxon>Pseudomonas</taxon>
    </lineage>
</organism>
<dbReference type="Pfam" id="PF13091">
    <property type="entry name" value="PLDc_2"/>
    <property type="match status" value="2"/>
</dbReference>
<dbReference type="GO" id="GO:0030572">
    <property type="term" value="F:phosphatidyltransferase activity"/>
    <property type="evidence" value="ECO:0007669"/>
    <property type="project" value="UniProtKB-ARBA"/>
</dbReference>
<dbReference type="Proteomes" id="UP000198827">
    <property type="component" value="Chromosome I"/>
</dbReference>
<dbReference type="PANTHER" id="PTHR21248">
    <property type="entry name" value="CARDIOLIPIN SYNTHASE"/>
    <property type="match status" value="1"/>
</dbReference>
<dbReference type="OrthoDB" id="9757917at2"/>
<name>A0A1H0CMZ2_9PSED</name>
<gene>
    <name evidence="2" type="ORF">SAMN04489798_0673</name>
</gene>
<dbReference type="AlphaFoldDB" id="A0A1H0CMZ2"/>
<reference evidence="2 3" key="1">
    <citation type="submission" date="2016-10" db="EMBL/GenBank/DDBJ databases">
        <authorList>
            <person name="de Groot N.N."/>
        </authorList>
    </citation>
    <scope>NUCLEOTIDE SEQUENCE [LARGE SCALE GENOMIC DNA]</scope>
    <source>
        <strain evidence="2 3">CECT 7543</strain>
    </source>
</reference>
<dbReference type="InterPro" id="IPR001736">
    <property type="entry name" value="PLipase_D/transphosphatidylase"/>
</dbReference>
<dbReference type="GO" id="GO:0032049">
    <property type="term" value="P:cardiolipin biosynthetic process"/>
    <property type="evidence" value="ECO:0007669"/>
    <property type="project" value="UniProtKB-ARBA"/>
</dbReference>
<dbReference type="RefSeq" id="WP_090176834.1">
    <property type="nucleotide sequence ID" value="NZ_LT629705.1"/>
</dbReference>
<sequence>MNAPSIYVKIPFGSGTHRFKIVKAKRWGAIDQLVLQSLAQRPATSQQLADMSGLPRQLVVEILISLMQVGWVEISNGLEGFIFQATIRGIAISTYEDLPVDSEPLLRVRSFLIDPITEQCYRLERKKKKQTYQVYNYGRAQSLLGEYKGYTTEIQTSSTFAPELVDIFNCVANDDEDVNGFEEEVVRRSYSDSLKYAIASVSSENDISGVPEISEELKEAILAAADLQREKIRLLGNQLGKAEIGQGYYEARVSPRSLPVHHVESQSVTLVLGAEEHAQHIYHLIESAYSRIVLHSTFINAECVDEMLPALLDAVRRSVQVDVMWGQTEPDDPRKFQAFKLVVDKLEQLQKTIDGEGLGTQFRFHRTPTQSHAKFVIVDTPSGEWAVTIGSCNWLSSRFNRFEASVQVCDQRVVADALSIASHLAMGKQGLSNELSRELAVQSTILSKRKSVDKVKNKADLIQVQLISAAEHHSFCKKASDEAVGDIFICSHRISYAGDRPVLTPFKAALRDDPHLSIRVAYGRSSGSMRTSEANILNKELSSLNFKVIKADDPQIHAKVMTWDEDNVVITSMNWLSASSAGDVYGELGVFMKGAELSSKIRDAFESSYC</sequence>
<dbReference type="PROSITE" id="PS50035">
    <property type="entry name" value="PLD"/>
    <property type="match status" value="1"/>
</dbReference>
<feature type="domain" description="PLD phosphodiesterase" evidence="1">
    <location>
        <begin position="367"/>
        <end position="398"/>
    </location>
</feature>